<evidence type="ECO:0000313" key="2">
    <source>
        <dbReference type="Proteomes" id="UP000499080"/>
    </source>
</evidence>
<proteinExistence type="predicted"/>
<dbReference type="Proteomes" id="UP000499080">
    <property type="component" value="Unassembled WGS sequence"/>
</dbReference>
<name>A0A4Y2N988_ARAVE</name>
<dbReference type="EMBL" id="BGPR01008768">
    <property type="protein sequence ID" value="GBN35945.1"/>
    <property type="molecule type" value="Genomic_DNA"/>
</dbReference>
<evidence type="ECO:0000313" key="1">
    <source>
        <dbReference type="EMBL" id="GBN35945.1"/>
    </source>
</evidence>
<accession>A0A4Y2N988</accession>
<sequence>MYVLSGVASKARKHLRAEPIERQVGTIFPTNLLRFMGNERNNREPSIVICQSLVRVLVMMSLGEENYSILMISSAALVMVSLCKKSTFQSLEDN</sequence>
<comment type="caution">
    <text evidence="1">The sequence shown here is derived from an EMBL/GenBank/DDBJ whole genome shotgun (WGS) entry which is preliminary data.</text>
</comment>
<dbReference type="AlphaFoldDB" id="A0A4Y2N988"/>
<reference evidence="1 2" key="1">
    <citation type="journal article" date="2019" name="Sci. Rep.">
        <title>Orb-weaving spider Araneus ventricosus genome elucidates the spidroin gene catalogue.</title>
        <authorList>
            <person name="Kono N."/>
            <person name="Nakamura H."/>
            <person name="Ohtoshi R."/>
            <person name="Moran D.A.P."/>
            <person name="Shinohara A."/>
            <person name="Yoshida Y."/>
            <person name="Fujiwara M."/>
            <person name="Mori M."/>
            <person name="Tomita M."/>
            <person name="Arakawa K."/>
        </authorList>
    </citation>
    <scope>NUCLEOTIDE SEQUENCE [LARGE SCALE GENOMIC DNA]</scope>
</reference>
<organism evidence="1 2">
    <name type="scientific">Araneus ventricosus</name>
    <name type="common">Orbweaver spider</name>
    <name type="synonym">Epeira ventricosa</name>
    <dbReference type="NCBI Taxonomy" id="182803"/>
    <lineage>
        <taxon>Eukaryota</taxon>
        <taxon>Metazoa</taxon>
        <taxon>Ecdysozoa</taxon>
        <taxon>Arthropoda</taxon>
        <taxon>Chelicerata</taxon>
        <taxon>Arachnida</taxon>
        <taxon>Araneae</taxon>
        <taxon>Araneomorphae</taxon>
        <taxon>Entelegynae</taxon>
        <taxon>Araneoidea</taxon>
        <taxon>Araneidae</taxon>
        <taxon>Araneus</taxon>
    </lineage>
</organism>
<keyword evidence="2" id="KW-1185">Reference proteome</keyword>
<gene>
    <name evidence="1" type="ORF">AVEN_60470_1</name>
</gene>
<protein>
    <submittedName>
        <fullName evidence="1">Uncharacterized protein</fullName>
    </submittedName>
</protein>